<keyword evidence="9" id="KW-0498">Mitosis</keyword>
<evidence type="ECO:0000256" key="18">
    <source>
        <dbReference type="ARBA" id="ARBA00044358"/>
    </source>
</evidence>
<keyword evidence="21" id="KW-1185">Reference proteome</keyword>
<comment type="caution">
    <text evidence="20">The sequence shown here is derived from an EMBL/GenBank/DDBJ whole genome shotgun (WGS) entry which is preliminary data.</text>
</comment>
<dbReference type="InterPro" id="IPR013960">
    <property type="entry name" value="DASH_Duo1"/>
</dbReference>
<evidence type="ECO:0000256" key="19">
    <source>
        <dbReference type="SAM" id="MobiDB-lite"/>
    </source>
</evidence>
<evidence type="ECO:0000313" key="20">
    <source>
        <dbReference type="EMBL" id="KAK6347177.1"/>
    </source>
</evidence>
<dbReference type="GO" id="GO:0042729">
    <property type="term" value="C:DASH complex"/>
    <property type="evidence" value="ECO:0007669"/>
    <property type="project" value="InterPro"/>
</dbReference>
<keyword evidence="8" id="KW-0493">Microtubule</keyword>
<comment type="similarity">
    <text evidence="4">Belongs to the DASH complex DUO1 family.</text>
</comment>
<dbReference type="EMBL" id="JAVHNQ010000005">
    <property type="protein sequence ID" value="KAK6347177.1"/>
    <property type="molecule type" value="Genomic_DNA"/>
</dbReference>
<keyword evidence="5" id="KW-0158">Chromosome</keyword>
<evidence type="ECO:0000256" key="1">
    <source>
        <dbReference type="ARBA" id="ARBA00004123"/>
    </source>
</evidence>
<evidence type="ECO:0000256" key="17">
    <source>
        <dbReference type="ARBA" id="ARBA00044152"/>
    </source>
</evidence>
<reference evidence="20 21" key="1">
    <citation type="submission" date="2019-10" db="EMBL/GenBank/DDBJ databases">
        <authorList>
            <person name="Palmer J.M."/>
        </authorList>
    </citation>
    <scope>NUCLEOTIDE SEQUENCE [LARGE SCALE GENOMIC DNA]</scope>
    <source>
        <strain evidence="20 21">TWF696</strain>
    </source>
</reference>
<keyword evidence="6" id="KW-0963">Cytoplasm</keyword>
<dbReference type="GO" id="GO:0007059">
    <property type="term" value="P:chromosome segregation"/>
    <property type="evidence" value="ECO:0007669"/>
    <property type="project" value="UniProtKB-KW"/>
</dbReference>
<protein>
    <recommendedName>
        <fullName evidence="17">DASH complex subunit DUO1</fullName>
    </recommendedName>
    <alternativeName>
        <fullName evidence="18">Outer kinetochore protein DUO1</fullName>
    </alternativeName>
</protein>
<organism evidence="20 21">
    <name type="scientific">Orbilia brochopaga</name>
    <dbReference type="NCBI Taxonomy" id="3140254"/>
    <lineage>
        <taxon>Eukaryota</taxon>
        <taxon>Fungi</taxon>
        <taxon>Dikarya</taxon>
        <taxon>Ascomycota</taxon>
        <taxon>Pezizomycotina</taxon>
        <taxon>Orbiliomycetes</taxon>
        <taxon>Orbiliales</taxon>
        <taxon>Orbiliaceae</taxon>
        <taxon>Orbilia</taxon>
    </lineage>
</organism>
<evidence type="ECO:0000256" key="7">
    <source>
        <dbReference type="ARBA" id="ARBA00022618"/>
    </source>
</evidence>
<dbReference type="PANTHER" id="PTHR28216:SF1">
    <property type="entry name" value="DASH COMPLEX SUBUNIT DUO1"/>
    <property type="match status" value="1"/>
</dbReference>
<feature type="compositionally biased region" description="Basic and acidic residues" evidence="19">
    <location>
        <begin position="166"/>
        <end position="188"/>
    </location>
</feature>
<dbReference type="Proteomes" id="UP001375240">
    <property type="component" value="Unassembled WGS sequence"/>
</dbReference>
<evidence type="ECO:0000256" key="5">
    <source>
        <dbReference type="ARBA" id="ARBA00022454"/>
    </source>
</evidence>
<evidence type="ECO:0000256" key="13">
    <source>
        <dbReference type="ARBA" id="ARBA00023212"/>
    </source>
</evidence>
<evidence type="ECO:0000256" key="10">
    <source>
        <dbReference type="ARBA" id="ARBA00022829"/>
    </source>
</evidence>
<evidence type="ECO:0000256" key="11">
    <source>
        <dbReference type="ARBA" id="ARBA00022838"/>
    </source>
</evidence>
<keyword evidence="14" id="KW-0539">Nucleus</keyword>
<evidence type="ECO:0000256" key="9">
    <source>
        <dbReference type="ARBA" id="ARBA00022776"/>
    </source>
</evidence>
<feature type="compositionally biased region" description="Basic and acidic residues" evidence="19">
    <location>
        <begin position="1"/>
        <end position="12"/>
    </location>
</feature>
<dbReference type="GO" id="GO:0072686">
    <property type="term" value="C:mitotic spindle"/>
    <property type="evidence" value="ECO:0007669"/>
    <property type="project" value="InterPro"/>
</dbReference>
<dbReference type="AlphaFoldDB" id="A0AAV9UUY3"/>
<evidence type="ECO:0000256" key="6">
    <source>
        <dbReference type="ARBA" id="ARBA00022490"/>
    </source>
</evidence>
<evidence type="ECO:0000256" key="4">
    <source>
        <dbReference type="ARBA" id="ARBA00005366"/>
    </source>
</evidence>
<keyword evidence="13" id="KW-0206">Cytoskeleton</keyword>
<evidence type="ECO:0000256" key="16">
    <source>
        <dbReference type="ARBA" id="ARBA00023328"/>
    </source>
</evidence>
<evidence type="ECO:0000256" key="3">
    <source>
        <dbReference type="ARBA" id="ARBA00004629"/>
    </source>
</evidence>
<evidence type="ECO:0000256" key="14">
    <source>
        <dbReference type="ARBA" id="ARBA00023242"/>
    </source>
</evidence>
<evidence type="ECO:0000256" key="12">
    <source>
        <dbReference type="ARBA" id="ARBA00023054"/>
    </source>
</evidence>
<name>A0AAV9UUY3_9PEZI</name>
<dbReference type="Pfam" id="PF08651">
    <property type="entry name" value="DASH_Duo1"/>
    <property type="match status" value="1"/>
</dbReference>
<gene>
    <name evidence="20" type="ORF">TWF696_007253</name>
</gene>
<dbReference type="PANTHER" id="PTHR28216">
    <property type="entry name" value="DASH COMPLEX SUBUNIT DUO1"/>
    <property type="match status" value="1"/>
</dbReference>
<feature type="compositionally biased region" description="Low complexity" evidence="19">
    <location>
        <begin position="189"/>
        <end position="211"/>
    </location>
</feature>
<comment type="subcellular location">
    <subcellularLocation>
        <location evidence="3">Chromosome</location>
        <location evidence="3">Centromere</location>
        <location evidence="3">Kinetochore</location>
    </subcellularLocation>
    <subcellularLocation>
        <location evidence="2">Cytoplasm</location>
        <location evidence="2">Cytoskeleton</location>
        <location evidence="2">Spindle</location>
    </subcellularLocation>
    <subcellularLocation>
        <location evidence="1">Nucleus</location>
    </subcellularLocation>
</comment>
<keyword evidence="15" id="KW-0131">Cell cycle</keyword>
<keyword evidence="16" id="KW-0137">Centromere</keyword>
<feature type="compositionally biased region" description="Low complexity" evidence="19">
    <location>
        <begin position="278"/>
        <end position="293"/>
    </location>
</feature>
<evidence type="ECO:0000256" key="15">
    <source>
        <dbReference type="ARBA" id="ARBA00023306"/>
    </source>
</evidence>
<sequence>MDTDDSFTRDLEQSSLAPYDGPGDISGDISVDLDLDIDNLTLHADPTGGPADAKDKDGGQLANARGYISSVADEEAREAALQAELESVQRVNRLIVAVNKSLQDAMANMGTVNAAVDNANMLLDKYTQILSQSTHTSRILLNGYWQGSTADIAAIEHEAQSAALAAERRRQQEAEAAAAREREARARDAAAAATATAQATGSGTRGSSRGRSTGRKTPAGTARSVSASGQYGKTGASSSGITGGSGTATTGQTRGILRGSGLARYSSRGTSGIGRGTRGSSTGTAAGRGTRGA</sequence>
<feature type="region of interest" description="Disordered" evidence="19">
    <location>
        <begin position="1"/>
        <end position="28"/>
    </location>
</feature>
<keyword evidence="12" id="KW-0175">Coiled coil</keyword>
<dbReference type="GO" id="GO:0000278">
    <property type="term" value="P:mitotic cell cycle"/>
    <property type="evidence" value="ECO:0007669"/>
    <property type="project" value="InterPro"/>
</dbReference>
<proteinExistence type="inferred from homology"/>
<feature type="region of interest" description="Disordered" evidence="19">
    <location>
        <begin position="165"/>
        <end position="293"/>
    </location>
</feature>
<evidence type="ECO:0000256" key="8">
    <source>
        <dbReference type="ARBA" id="ARBA00022701"/>
    </source>
</evidence>
<evidence type="ECO:0000256" key="2">
    <source>
        <dbReference type="ARBA" id="ARBA00004186"/>
    </source>
</evidence>
<dbReference type="GO" id="GO:0005874">
    <property type="term" value="C:microtubule"/>
    <property type="evidence" value="ECO:0007669"/>
    <property type="project" value="UniProtKB-KW"/>
</dbReference>
<accession>A0AAV9UUY3</accession>
<evidence type="ECO:0000313" key="21">
    <source>
        <dbReference type="Proteomes" id="UP001375240"/>
    </source>
</evidence>
<keyword evidence="11" id="KW-0995">Kinetochore</keyword>
<keyword evidence="7" id="KW-0132">Cell division</keyword>
<dbReference type="GO" id="GO:0051301">
    <property type="term" value="P:cell division"/>
    <property type="evidence" value="ECO:0007669"/>
    <property type="project" value="UniProtKB-KW"/>
</dbReference>
<keyword evidence="10" id="KW-0159">Chromosome partition</keyword>